<evidence type="ECO:0000313" key="1">
    <source>
        <dbReference type="EMBL" id="KAI4325496.1"/>
    </source>
</evidence>
<organism evidence="1 2">
    <name type="scientific">Melastoma candidum</name>
    <dbReference type="NCBI Taxonomy" id="119954"/>
    <lineage>
        <taxon>Eukaryota</taxon>
        <taxon>Viridiplantae</taxon>
        <taxon>Streptophyta</taxon>
        <taxon>Embryophyta</taxon>
        <taxon>Tracheophyta</taxon>
        <taxon>Spermatophyta</taxon>
        <taxon>Magnoliopsida</taxon>
        <taxon>eudicotyledons</taxon>
        <taxon>Gunneridae</taxon>
        <taxon>Pentapetalae</taxon>
        <taxon>rosids</taxon>
        <taxon>malvids</taxon>
        <taxon>Myrtales</taxon>
        <taxon>Melastomataceae</taxon>
        <taxon>Melastomatoideae</taxon>
        <taxon>Melastomateae</taxon>
        <taxon>Melastoma</taxon>
    </lineage>
</organism>
<sequence length="290" mass="32806">MDPDPGDKNPRPFIQRRAAAFPPELRPSMRDNLLRRLGLPGRSLPLWSPPPSPAADEARKLLRVTQMEMAKARLRERPEAWMEYQEFVRVCGSGFSDPGRGVAVAKMLDESGHVVVLGDHVLLRPELVRKAIEGLMPISSRMGPNGSMIKELEAMEKERMTIDAMAVARVKRELWCGLGFLVAQTAASMRLTFWELTWDVMEPICFYLTSIYFMAGYAFFLRTSREPSFEGFFQSRVAKKRKQLMDAQGFDLKRYEELLQACSPGYLTASPKVPFATRGTDGAMLDSFCK</sequence>
<accession>A0ACB9MP95</accession>
<reference evidence="2" key="1">
    <citation type="journal article" date="2023" name="Front. Plant Sci.">
        <title>Chromosomal-level genome assembly of Melastoma candidum provides insights into trichome evolution.</title>
        <authorList>
            <person name="Zhong Y."/>
            <person name="Wu W."/>
            <person name="Sun C."/>
            <person name="Zou P."/>
            <person name="Liu Y."/>
            <person name="Dai S."/>
            <person name="Zhou R."/>
        </authorList>
    </citation>
    <scope>NUCLEOTIDE SEQUENCE [LARGE SCALE GENOMIC DNA]</scope>
</reference>
<keyword evidence="2" id="KW-1185">Reference proteome</keyword>
<proteinExistence type="predicted"/>
<dbReference type="Proteomes" id="UP001057402">
    <property type="component" value="Chromosome 9"/>
</dbReference>
<dbReference type="EMBL" id="CM042888">
    <property type="protein sequence ID" value="KAI4325496.1"/>
    <property type="molecule type" value="Genomic_DNA"/>
</dbReference>
<comment type="caution">
    <text evidence="1">The sequence shown here is derived from an EMBL/GenBank/DDBJ whole genome shotgun (WGS) entry which is preliminary data.</text>
</comment>
<protein>
    <submittedName>
        <fullName evidence="1">Uncharacterized protein</fullName>
    </submittedName>
</protein>
<name>A0ACB9MP95_9MYRT</name>
<evidence type="ECO:0000313" key="2">
    <source>
        <dbReference type="Proteomes" id="UP001057402"/>
    </source>
</evidence>
<gene>
    <name evidence="1" type="ORF">MLD38_030887</name>
</gene>